<accession>A0A5B7EAI9</accession>
<protein>
    <submittedName>
        <fullName evidence="1">Uncharacterized protein</fullName>
    </submittedName>
</protein>
<reference evidence="1 2" key="1">
    <citation type="submission" date="2019-05" db="EMBL/GenBank/DDBJ databases">
        <title>Another draft genome of Portunus trituberculatus and its Hox gene families provides insights of decapod evolution.</title>
        <authorList>
            <person name="Jeong J.-H."/>
            <person name="Song I."/>
            <person name="Kim S."/>
            <person name="Choi T."/>
            <person name="Kim D."/>
            <person name="Ryu S."/>
            <person name="Kim W."/>
        </authorList>
    </citation>
    <scope>NUCLEOTIDE SEQUENCE [LARGE SCALE GENOMIC DNA]</scope>
    <source>
        <tissue evidence="1">Muscle</tissue>
    </source>
</reference>
<proteinExistence type="predicted"/>
<dbReference type="Proteomes" id="UP000324222">
    <property type="component" value="Unassembled WGS sequence"/>
</dbReference>
<dbReference type="AlphaFoldDB" id="A0A5B7EAI9"/>
<gene>
    <name evidence="1" type="ORF">E2C01_024524</name>
</gene>
<evidence type="ECO:0000313" key="2">
    <source>
        <dbReference type="Proteomes" id="UP000324222"/>
    </source>
</evidence>
<keyword evidence="2" id="KW-1185">Reference proteome</keyword>
<comment type="caution">
    <text evidence="1">The sequence shown here is derived from an EMBL/GenBank/DDBJ whole genome shotgun (WGS) entry which is preliminary data.</text>
</comment>
<organism evidence="1 2">
    <name type="scientific">Portunus trituberculatus</name>
    <name type="common">Swimming crab</name>
    <name type="synonym">Neptunus trituberculatus</name>
    <dbReference type="NCBI Taxonomy" id="210409"/>
    <lineage>
        <taxon>Eukaryota</taxon>
        <taxon>Metazoa</taxon>
        <taxon>Ecdysozoa</taxon>
        <taxon>Arthropoda</taxon>
        <taxon>Crustacea</taxon>
        <taxon>Multicrustacea</taxon>
        <taxon>Malacostraca</taxon>
        <taxon>Eumalacostraca</taxon>
        <taxon>Eucarida</taxon>
        <taxon>Decapoda</taxon>
        <taxon>Pleocyemata</taxon>
        <taxon>Brachyura</taxon>
        <taxon>Eubrachyura</taxon>
        <taxon>Portunoidea</taxon>
        <taxon>Portunidae</taxon>
        <taxon>Portuninae</taxon>
        <taxon>Portunus</taxon>
    </lineage>
</organism>
<name>A0A5B7EAI9_PORTR</name>
<sequence>MRNFMKRYSAFVQRLARLASADAGRPLNIKRNPHYLRDDPNMTDESRAARQHFLPRPSSRTLPTIYIEA</sequence>
<dbReference type="EMBL" id="VSRR010002395">
    <property type="protein sequence ID" value="MPC31240.1"/>
    <property type="molecule type" value="Genomic_DNA"/>
</dbReference>
<evidence type="ECO:0000313" key="1">
    <source>
        <dbReference type="EMBL" id="MPC31240.1"/>
    </source>
</evidence>